<sequence length="441" mass="51256">MSIRINDIYDLLSSIVDDLRRDFIETQQDQLISLRREVFHKFYAVENINRDSDKISVAFVDAGFKPYQLDVSIIIPIQISGIIRDENGKLHKIKNLLDKPVNDFLILYSSRKRKDDRYIFTIKIKSLYDNSLLFNKREDAEEVSKEINKLLLNISGSTLFENPKSFIKLTKYVEGLLELAYALKLLLMLEENGSIVPAYIVLDGTLIKWFSIPRRPEGVDGLDILSIILGIDADEIKKYLFRIVGLSKTSKFTNIIRSQSLFYTKKPSTINGRGLYSLVDLEGINNAAKILGEYWKRGGNKDFVRETIRIFNRIVYSNHEVYVARFPLTPDYRNVFILDIYLDKPIIDLGKGEVVLNKDKASSVNPYISYIVNTMMQYRTRIIGEPPYGYMEIDNIVRLREDTRKFFEQALIRVLRSQDDLASRILEQVFSPTTRMRYGYR</sequence>
<dbReference type="RefSeq" id="WP_011838379.1">
    <property type="nucleotide sequence ID" value="NC_009033.1"/>
</dbReference>
<organism evidence="1 2">
    <name type="scientific">Staphylothermus marinus (strain ATCC 43588 / DSM 3639 / JCM 9404 / F1)</name>
    <dbReference type="NCBI Taxonomy" id="399550"/>
    <lineage>
        <taxon>Archaea</taxon>
        <taxon>Thermoproteota</taxon>
        <taxon>Thermoprotei</taxon>
        <taxon>Desulfurococcales</taxon>
        <taxon>Desulfurococcaceae</taxon>
        <taxon>Staphylothermus</taxon>
    </lineage>
</organism>
<dbReference type="GeneID" id="4907776"/>
<dbReference type="HOGENOM" id="CLU_627918_0_0_2"/>
<reference evidence="1 2" key="2">
    <citation type="journal article" date="2009" name="Stand. Genomic Sci.">
        <title>Complete genome sequence of Staphylothermus marinus Stetter and Fiala 1986 type strain F1.</title>
        <authorList>
            <person name="Anderson I.J."/>
            <person name="Sun H."/>
            <person name="Lapidus A."/>
            <person name="Copeland A."/>
            <person name="Glavina Del Rio T."/>
            <person name="Tice H."/>
            <person name="Dalin E."/>
            <person name="Lucas S."/>
            <person name="Barry K."/>
            <person name="Land M."/>
            <person name="Richardson P."/>
            <person name="Huber H."/>
            <person name="Kyrpides N.C."/>
        </authorList>
    </citation>
    <scope>NUCLEOTIDE SEQUENCE [LARGE SCALE GENOMIC DNA]</scope>
    <source>
        <strain evidence="2">ATCC 43588 / DSM 3639 / JCM 9404 / F1</strain>
    </source>
</reference>
<evidence type="ECO:0008006" key="3">
    <source>
        <dbReference type="Google" id="ProtNLM"/>
    </source>
</evidence>
<dbReference type="STRING" id="399550.Smar_0075"/>
<evidence type="ECO:0000313" key="2">
    <source>
        <dbReference type="Proteomes" id="UP000000254"/>
    </source>
</evidence>
<reference evidence="2" key="1">
    <citation type="journal article" date="2009" name="BMC Genomics">
        <title>The complete genome sequence of Staphylothermus marinus reveals differences in sulfur metabolism among heterotrophic Crenarchaeota.</title>
        <authorList>
            <person name="Anderson I.J."/>
            <person name="Dharmarajan L."/>
            <person name="Rodriguez J."/>
            <person name="Hooper S."/>
            <person name="Porat I."/>
            <person name="Ulrich L.E."/>
            <person name="Elkins J.G."/>
            <person name="Mavromatis K."/>
            <person name="Sun H."/>
            <person name="Land M."/>
            <person name="Lapidus A."/>
            <person name="Lucas S."/>
            <person name="Barry K."/>
            <person name="Huber H."/>
            <person name="Zhulin I.B."/>
            <person name="Whitman W.B."/>
            <person name="Mukhopadhyay B."/>
            <person name="Woese C."/>
            <person name="Bristow J."/>
            <person name="Kyrpides N."/>
        </authorList>
    </citation>
    <scope>NUCLEOTIDE SEQUENCE [LARGE SCALE GENOMIC DNA]</scope>
    <source>
        <strain evidence="2">ATCC 43588 / DSM 3639 / JCM 9404 / F1</strain>
    </source>
</reference>
<accession>A3DKM8</accession>
<name>A3DKM8_STAMF</name>
<dbReference type="OrthoDB" id="18942at2157"/>
<dbReference type="KEGG" id="smr:Smar_0075"/>
<keyword evidence="2" id="KW-1185">Reference proteome</keyword>
<proteinExistence type="predicted"/>
<dbReference type="EMBL" id="CP000575">
    <property type="protein sequence ID" value="ABN69188.1"/>
    <property type="molecule type" value="Genomic_DNA"/>
</dbReference>
<dbReference type="AlphaFoldDB" id="A3DKM8"/>
<dbReference type="Proteomes" id="UP000000254">
    <property type="component" value="Chromosome"/>
</dbReference>
<protein>
    <recommendedName>
        <fullName evidence="3">NurA domain-containing protein</fullName>
    </recommendedName>
</protein>
<gene>
    <name evidence="1" type="ordered locus">Smar_0075</name>
</gene>
<dbReference type="eggNOG" id="arCOG00367">
    <property type="taxonomic scope" value="Archaea"/>
</dbReference>
<evidence type="ECO:0000313" key="1">
    <source>
        <dbReference type="EMBL" id="ABN69188.1"/>
    </source>
</evidence>